<gene>
    <name evidence="2" type="ORF">OIK44_01415</name>
</gene>
<feature type="region of interest" description="Disordered" evidence="1">
    <location>
        <begin position="124"/>
        <end position="180"/>
    </location>
</feature>
<sequence>MKRPSFQFYPADWKNNSKLRRCSEAARGAWIDVLCLLHDSDEYGVCRWPLDELARAAGVPIKLVRELSAKDVLKGADTGAQSYVYTPRHAGKNGEPATLLVPGDGPCWYCSRLVRDEWVRQKRGSATRFTPENQPPKRAPDPIPKGGIGAPVGDGPSSPSTSTIKSKAPNPADAGPAAKPRTNGIALATFLDECRASGERPLRDYAPLWAYVATAGIEDDHVALAWAEFRRRFLPGGVQPEKRQKDWRCTFRKYVENNYFKLWAIDRDGKYFLTAQGKQAAKFQEKQEAA</sequence>
<evidence type="ECO:0000313" key="2">
    <source>
        <dbReference type="EMBL" id="MDC8756244.1"/>
    </source>
</evidence>
<accession>A0ABT5JUD4</accession>
<evidence type="ECO:0000313" key="3">
    <source>
        <dbReference type="Proteomes" id="UP001221208"/>
    </source>
</evidence>
<comment type="caution">
    <text evidence="2">The sequence shown here is derived from an EMBL/GenBank/DDBJ whole genome shotgun (WGS) entry which is preliminary data.</text>
</comment>
<dbReference type="EMBL" id="JAQQXR010000001">
    <property type="protein sequence ID" value="MDC8756244.1"/>
    <property type="molecule type" value="Genomic_DNA"/>
</dbReference>
<evidence type="ECO:0008006" key="4">
    <source>
        <dbReference type="Google" id="ProtNLM"/>
    </source>
</evidence>
<protein>
    <recommendedName>
        <fullName evidence="4">Helix-turn-helix domain-containing protein</fullName>
    </recommendedName>
</protein>
<evidence type="ECO:0000256" key="1">
    <source>
        <dbReference type="SAM" id="MobiDB-lite"/>
    </source>
</evidence>
<keyword evidence="3" id="KW-1185">Reference proteome</keyword>
<organism evidence="2 3">
    <name type="scientific">Janthinobacterium fluminis</name>
    <dbReference type="NCBI Taxonomy" id="2987524"/>
    <lineage>
        <taxon>Bacteria</taxon>
        <taxon>Pseudomonadati</taxon>
        <taxon>Pseudomonadota</taxon>
        <taxon>Betaproteobacteria</taxon>
        <taxon>Burkholderiales</taxon>
        <taxon>Oxalobacteraceae</taxon>
        <taxon>Janthinobacterium</taxon>
    </lineage>
</organism>
<dbReference type="Proteomes" id="UP001221208">
    <property type="component" value="Unassembled WGS sequence"/>
</dbReference>
<name>A0ABT5JUD4_9BURK</name>
<proteinExistence type="predicted"/>
<reference evidence="2 3" key="1">
    <citation type="submission" date="2022-10" db="EMBL/GenBank/DDBJ databases">
        <title>Janthinobacterium sp. hw3 Genome sequencing.</title>
        <authorList>
            <person name="Park S."/>
        </authorList>
    </citation>
    <scope>NUCLEOTIDE SEQUENCE [LARGE SCALE GENOMIC DNA]</scope>
    <source>
        <strain evidence="3">hw3</strain>
    </source>
</reference>
<feature type="compositionally biased region" description="Low complexity" evidence="1">
    <location>
        <begin position="156"/>
        <end position="167"/>
    </location>
</feature>
<dbReference type="RefSeq" id="WP_273668871.1">
    <property type="nucleotide sequence ID" value="NZ_JAQQXR010000001.1"/>
</dbReference>